<keyword evidence="3" id="KW-1185">Reference proteome</keyword>
<dbReference type="Proteomes" id="UP000829685">
    <property type="component" value="Unassembled WGS sequence"/>
</dbReference>
<gene>
    <name evidence="2" type="ORF">JX265_009468</name>
</gene>
<feature type="compositionally biased region" description="Polar residues" evidence="1">
    <location>
        <begin position="34"/>
        <end position="51"/>
    </location>
</feature>
<feature type="region of interest" description="Disordered" evidence="1">
    <location>
        <begin position="1"/>
        <end position="76"/>
    </location>
</feature>
<dbReference type="EMBL" id="JAFIMR010000029">
    <property type="protein sequence ID" value="KAI1861501.1"/>
    <property type="molecule type" value="Genomic_DNA"/>
</dbReference>
<dbReference type="PANTHER" id="PTHR38166">
    <property type="entry name" value="C2H2-TYPE DOMAIN-CONTAINING PROTEIN-RELATED"/>
    <property type="match status" value="1"/>
</dbReference>
<evidence type="ECO:0000313" key="2">
    <source>
        <dbReference type="EMBL" id="KAI1861501.1"/>
    </source>
</evidence>
<feature type="region of interest" description="Disordered" evidence="1">
    <location>
        <begin position="98"/>
        <end position="126"/>
    </location>
</feature>
<proteinExistence type="predicted"/>
<evidence type="ECO:0008006" key="4">
    <source>
        <dbReference type="Google" id="ProtNLM"/>
    </source>
</evidence>
<dbReference type="AlphaFoldDB" id="A0A9P9WG08"/>
<reference evidence="2" key="1">
    <citation type="submission" date="2021-03" db="EMBL/GenBank/DDBJ databases">
        <title>Revisited historic fungal species revealed as producer of novel bioactive compounds through whole genome sequencing and comparative genomics.</title>
        <authorList>
            <person name="Vignolle G.A."/>
            <person name="Hochenegger N."/>
            <person name="Mach R.L."/>
            <person name="Mach-Aigner A.R."/>
            <person name="Javad Rahimi M."/>
            <person name="Salim K.A."/>
            <person name="Chan C.M."/>
            <person name="Lim L.B.L."/>
            <person name="Cai F."/>
            <person name="Druzhinina I.S."/>
            <person name="U'Ren J.M."/>
            <person name="Derntl C."/>
        </authorList>
    </citation>
    <scope>NUCLEOTIDE SEQUENCE</scope>
    <source>
        <strain evidence="2">TUCIM 5799</strain>
    </source>
</reference>
<feature type="compositionally biased region" description="Acidic residues" evidence="1">
    <location>
        <begin position="225"/>
        <end position="239"/>
    </location>
</feature>
<accession>A0A9P9WG08</accession>
<evidence type="ECO:0000313" key="3">
    <source>
        <dbReference type="Proteomes" id="UP000829685"/>
    </source>
</evidence>
<feature type="compositionally biased region" description="Acidic residues" evidence="1">
    <location>
        <begin position="108"/>
        <end position="126"/>
    </location>
</feature>
<protein>
    <recommendedName>
        <fullName evidence="4">C2H2-type domain-containing protein</fullName>
    </recommendedName>
</protein>
<sequence>MTKPSKELPLQRFLHRPKSPAIDEGTEAYDGRTTRSNTPSLTYESTQSGSPSLKEDHFLGSPHTDSCDIPDSYPARTGDFWSATEAQQGSCFANSGYRAAQETYPSDSETESDDESSGSDDWSGQEDDIEPMVLAAVGNDLKLAAYLIPIIYQEMSADASRRINRKVGHWQSMVASHGGQFPPQSDALGNGAPAQTNSGSFNQQSRGNPLKRARRSSSSDCGKDVDEEDGDGDEKEDGDGDRQGDGPPGKSAQLPRLACPFHKLNPQKYAIQHEVQESQHYKSCSGPGFKSIQRLKEHLKRKHYPVQCDRCYEIFRGSDRSVCMSLLEDHRQKATPCERGDSTLREGISDAQWAKLDGKRGNKNSQEKHRVQKWFEIWVVLFPDEERPGSPWYEGTVGQHGIKASKSPQSSDFMRLFNAILNHKVQQKDIIFPENLRERIEAVAESAFSTWLGTSYQRASTDSSSSLTRSYLYPSMVGGSSTHLSGQLGDSRYYHSQPSSHSRRSHASSGSFGYRPAPLMLNQTTSQTVAPPQFNMEWVAPMTPSSPEYVLNNIASMQGRASSFQPFGIGTRHPPEISEPMFASSGLQPWNQPQSGYTDQNAFPMPGSAFAVPVSNDPLSPTLMEESMDNLRDMNGNLSFERGM</sequence>
<feature type="region of interest" description="Disordered" evidence="1">
    <location>
        <begin position="175"/>
        <end position="255"/>
    </location>
</feature>
<name>A0A9P9WG08_9PEZI</name>
<comment type="caution">
    <text evidence="2">The sequence shown here is derived from an EMBL/GenBank/DDBJ whole genome shotgun (WGS) entry which is preliminary data.</text>
</comment>
<evidence type="ECO:0000256" key="1">
    <source>
        <dbReference type="SAM" id="MobiDB-lite"/>
    </source>
</evidence>
<feature type="compositionally biased region" description="Polar residues" evidence="1">
    <location>
        <begin position="193"/>
        <end position="207"/>
    </location>
</feature>
<feature type="region of interest" description="Disordered" evidence="1">
    <location>
        <begin position="488"/>
        <end position="518"/>
    </location>
</feature>
<dbReference type="PANTHER" id="PTHR38166:SF1">
    <property type="entry name" value="C2H2-TYPE DOMAIN-CONTAINING PROTEIN"/>
    <property type="match status" value="1"/>
</dbReference>
<organism evidence="2 3">
    <name type="scientific">Neoarthrinium moseri</name>
    <dbReference type="NCBI Taxonomy" id="1658444"/>
    <lineage>
        <taxon>Eukaryota</taxon>
        <taxon>Fungi</taxon>
        <taxon>Dikarya</taxon>
        <taxon>Ascomycota</taxon>
        <taxon>Pezizomycotina</taxon>
        <taxon>Sordariomycetes</taxon>
        <taxon>Xylariomycetidae</taxon>
        <taxon>Amphisphaeriales</taxon>
        <taxon>Apiosporaceae</taxon>
        <taxon>Neoarthrinium</taxon>
    </lineage>
</organism>